<evidence type="ECO:0000256" key="1">
    <source>
        <dbReference type="SAM" id="MobiDB-lite"/>
    </source>
</evidence>
<dbReference type="Proteomes" id="UP000266723">
    <property type="component" value="Unassembled WGS sequence"/>
</dbReference>
<keyword evidence="3" id="KW-1185">Reference proteome</keyword>
<sequence>MQALMMRRSAHRTRLREEKTGCINLSLPDLAPSSTGPGNFSGKPRRTLSTTTTTRRCDSCVFTKRCTIPFTSANRSSIFIATFKLKAFLSEALFQLLKQFTMVSYVAHRRVIPSPESSEILTPSNLSDLLIPPYHIHRCITGSRTVNTPPILTIFSSFACTSRSEPGPYFLLVGGQESELMGSVLGVAAERVSLSSSPNPIQTLTTDIINVAMRLKGSVVAHHPLPSASSYSAKPIANNFKLLNVIELPEVAAK</sequence>
<evidence type="ECO:0000313" key="2">
    <source>
        <dbReference type="EMBL" id="KAF3547628.1"/>
    </source>
</evidence>
<organism evidence="2 3">
    <name type="scientific">Brassica cretica</name>
    <name type="common">Mustard</name>
    <dbReference type="NCBI Taxonomy" id="69181"/>
    <lineage>
        <taxon>Eukaryota</taxon>
        <taxon>Viridiplantae</taxon>
        <taxon>Streptophyta</taxon>
        <taxon>Embryophyta</taxon>
        <taxon>Tracheophyta</taxon>
        <taxon>Spermatophyta</taxon>
        <taxon>Magnoliopsida</taxon>
        <taxon>eudicotyledons</taxon>
        <taxon>Gunneridae</taxon>
        <taxon>Pentapetalae</taxon>
        <taxon>rosids</taxon>
        <taxon>malvids</taxon>
        <taxon>Brassicales</taxon>
        <taxon>Brassicaceae</taxon>
        <taxon>Brassiceae</taxon>
        <taxon>Brassica</taxon>
    </lineage>
</organism>
<comment type="caution">
    <text evidence="2">The sequence shown here is derived from an EMBL/GenBank/DDBJ whole genome shotgun (WGS) entry which is preliminary data.</text>
</comment>
<protein>
    <submittedName>
        <fullName evidence="2">Uncharacterized protein</fullName>
    </submittedName>
</protein>
<feature type="region of interest" description="Disordered" evidence="1">
    <location>
        <begin position="29"/>
        <end position="50"/>
    </location>
</feature>
<evidence type="ECO:0000313" key="3">
    <source>
        <dbReference type="Proteomes" id="UP000266723"/>
    </source>
</evidence>
<proteinExistence type="predicted"/>
<reference evidence="2 3" key="1">
    <citation type="journal article" date="2020" name="BMC Genomics">
        <title>Intraspecific diversification of the crop wild relative Brassica cretica Lam. using demographic model selection.</title>
        <authorList>
            <person name="Kioukis A."/>
            <person name="Michalopoulou V.A."/>
            <person name="Briers L."/>
            <person name="Pirintsos S."/>
            <person name="Studholme D.J."/>
            <person name="Pavlidis P."/>
            <person name="Sarris P.F."/>
        </authorList>
    </citation>
    <scope>NUCLEOTIDE SEQUENCE [LARGE SCALE GENOMIC DNA]</scope>
    <source>
        <strain evidence="3">cv. PFS-1207/04</strain>
    </source>
</reference>
<name>A0ABQ7C7E8_BRACR</name>
<gene>
    <name evidence="2" type="ORF">DY000_02002678</name>
</gene>
<accession>A0ABQ7C7E8</accession>
<dbReference type="EMBL" id="QGKV02000832">
    <property type="protein sequence ID" value="KAF3547628.1"/>
    <property type="molecule type" value="Genomic_DNA"/>
</dbReference>